<dbReference type="EMBL" id="BPVZ01000001">
    <property type="protein sequence ID" value="GKU85388.1"/>
    <property type="molecule type" value="Genomic_DNA"/>
</dbReference>
<keyword evidence="2" id="KW-1185">Reference proteome</keyword>
<proteinExistence type="predicted"/>
<protein>
    <submittedName>
        <fullName evidence="1">Uncharacterized protein</fullName>
    </submittedName>
</protein>
<organism evidence="1 2">
    <name type="scientific">Rubroshorea leprosula</name>
    <dbReference type="NCBI Taxonomy" id="152421"/>
    <lineage>
        <taxon>Eukaryota</taxon>
        <taxon>Viridiplantae</taxon>
        <taxon>Streptophyta</taxon>
        <taxon>Embryophyta</taxon>
        <taxon>Tracheophyta</taxon>
        <taxon>Spermatophyta</taxon>
        <taxon>Magnoliopsida</taxon>
        <taxon>eudicotyledons</taxon>
        <taxon>Gunneridae</taxon>
        <taxon>Pentapetalae</taxon>
        <taxon>rosids</taxon>
        <taxon>malvids</taxon>
        <taxon>Malvales</taxon>
        <taxon>Dipterocarpaceae</taxon>
        <taxon>Rubroshorea</taxon>
    </lineage>
</organism>
<evidence type="ECO:0000313" key="2">
    <source>
        <dbReference type="Proteomes" id="UP001054252"/>
    </source>
</evidence>
<dbReference type="SUPFAM" id="SSF55961">
    <property type="entry name" value="Bet v1-like"/>
    <property type="match status" value="1"/>
</dbReference>
<dbReference type="InterPro" id="IPR023393">
    <property type="entry name" value="START-like_dom_sf"/>
</dbReference>
<name>A0AAV5H975_9ROSI</name>
<dbReference type="AlphaFoldDB" id="A0AAV5H975"/>
<sequence length="55" mass="6033">MNIFEKISNKIEFEASPDGGSVCKSSSTYHTIGDDEIKEEHIEVGKEKATDVKGC</sequence>
<evidence type="ECO:0000313" key="1">
    <source>
        <dbReference type="EMBL" id="GKU85388.1"/>
    </source>
</evidence>
<dbReference type="Gene3D" id="3.30.530.20">
    <property type="match status" value="1"/>
</dbReference>
<reference evidence="1 2" key="1">
    <citation type="journal article" date="2021" name="Commun. Biol.">
        <title>The genome of Shorea leprosula (Dipterocarpaceae) highlights the ecological relevance of drought in aseasonal tropical rainforests.</title>
        <authorList>
            <person name="Ng K.K.S."/>
            <person name="Kobayashi M.J."/>
            <person name="Fawcett J.A."/>
            <person name="Hatakeyama M."/>
            <person name="Paape T."/>
            <person name="Ng C.H."/>
            <person name="Ang C.C."/>
            <person name="Tnah L.H."/>
            <person name="Lee C.T."/>
            <person name="Nishiyama T."/>
            <person name="Sese J."/>
            <person name="O'Brien M.J."/>
            <person name="Copetti D."/>
            <person name="Mohd Noor M.I."/>
            <person name="Ong R.C."/>
            <person name="Putra M."/>
            <person name="Sireger I.Z."/>
            <person name="Indrioko S."/>
            <person name="Kosugi Y."/>
            <person name="Izuno A."/>
            <person name="Isagi Y."/>
            <person name="Lee S.L."/>
            <person name="Shimizu K.K."/>
        </authorList>
    </citation>
    <scope>NUCLEOTIDE SEQUENCE [LARGE SCALE GENOMIC DNA]</scope>
    <source>
        <strain evidence="1">214</strain>
    </source>
</reference>
<accession>A0AAV5H975</accession>
<dbReference type="Proteomes" id="UP001054252">
    <property type="component" value="Unassembled WGS sequence"/>
</dbReference>
<comment type="caution">
    <text evidence="1">The sequence shown here is derived from an EMBL/GenBank/DDBJ whole genome shotgun (WGS) entry which is preliminary data.</text>
</comment>
<gene>
    <name evidence="1" type="ORF">SLEP1_g67</name>
</gene>